<proteinExistence type="predicted"/>
<evidence type="ECO:0008006" key="8">
    <source>
        <dbReference type="Google" id="ProtNLM"/>
    </source>
</evidence>
<name>A0AAV2CPN2_9ROSI</name>
<feature type="region of interest" description="Disordered" evidence="3">
    <location>
        <begin position="839"/>
        <end position="932"/>
    </location>
</feature>
<evidence type="ECO:0000256" key="1">
    <source>
        <dbReference type="ARBA" id="ARBA00022750"/>
    </source>
</evidence>
<keyword evidence="1" id="KW-0064">Aspartyl protease</keyword>
<dbReference type="InterPro" id="IPR057670">
    <property type="entry name" value="SH3_retrovirus"/>
</dbReference>
<feature type="compositionally biased region" description="Low complexity" evidence="3">
    <location>
        <begin position="863"/>
        <end position="883"/>
    </location>
</feature>
<dbReference type="GO" id="GO:0004190">
    <property type="term" value="F:aspartic-type endopeptidase activity"/>
    <property type="evidence" value="ECO:0007669"/>
    <property type="project" value="UniProtKB-KW"/>
</dbReference>
<reference evidence="6 7" key="1">
    <citation type="submission" date="2024-04" db="EMBL/GenBank/DDBJ databases">
        <authorList>
            <person name="Fracassetti M."/>
        </authorList>
    </citation>
    <scope>NUCLEOTIDE SEQUENCE [LARGE SCALE GENOMIC DNA]</scope>
</reference>
<dbReference type="InterPro" id="IPR001878">
    <property type="entry name" value="Znf_CCHC"/>
</dbReference>
<dbReference type="Pfam" id="PF25597">
    <property type="entry name" value="SH3_retrovirus"/>
    <property type="match status" value="1"/>
</dbReference>
<dbReference type="SUPFAM" id="SSF56672">
    <property type="entry name" value="DNA/RNA polymerases"/>
    <property type="match status" value="1"/>
</dbReference>
<evidence type="ECO:0000256" key="2">
    <source>
        <dbReference type="PROSITE-ProRule" id="PRU00047"/>
    </source>
</evidence>
<keyword evidence="2" id="KW-0479">Metal-binding</keyword>
<feature type="region of interest" description="Disordered" evidence="3">
    <location>
        <begin position="291"/>
        <end position="334"/>
    </location>
</feature>
<feature type="domain" description="Integrase catalytic" evidence="5">
    <location>
        <begin position="579"/>
        <end position="745"/>
    </location>
</feature>
<dbReference type="InterPro" id="IPR025724">
    <property type="entry name" value="GAG-pre-integrase_dom"/>
</dbReference>
<dbReference type="EMBL" id="OZ034813">
    <property type="protein sequence ID" value="CAL1358011.1"/>
    <property type="molecule type" value="Genomic_DNA"/>
</dbReference>
<feature type="domain" description="CCHC-type" evidence="4">
    <location>
        <begin position="256"/>
        <end position="271"/>
    </location>
</feature>
<evidence type="ECO:0000259" key="4">
    <source>
        <dbReference type="PROSITE" id="PS50158"/>
    </source>
</evidence>
<dbReference type="GO" id="GO:0003676">
    <property type="term" value="F:nucleic acid binding"/>
    <property type="evidence" value="ECO:0007669"/>
    <property type="project" value="InterPro"/>
</dbReference>
<feature type="compositionally biased region" description="Gly residues" evidence="3">
    <location>
        <begin position="303"/>
        <end position="315"/>
    </location>
</feature>
<dbReference type="Proteomes" id="UP001497516">
    <property type="component" value="Chromosome 1"/>
</dbReference>
<dbReference type="Gene3D" id="3.30.420.10">
    <property type="entry name" value="Ribonuclease H-like superfamily/Ribonuclease H"/>
    <property type="match status" value="1"/>
</dbReference>
<accession>A0AAV2CPN2</accession>
<organism evidence="6 7">
    <name type="scientific">Linum trigynum</name>
    <dbReference type="NCBI Taxonomy" id="586398"/>
    <lineage>
        <taxon>Eukaryota</taxon>
        <taxon>Viridiplantae</taxon>
        <taxon>Streptophyta</taxon>
        <taxon>Embryophyta</taxon>
        <taxon>Tracheophyta</taxon>
        <taxon>Spermatophyta</taxon>
        <taxon>Magnoliopsida</taxon>
        <taxon>eudicotyledons</taxon>
        <taxon>Gunneridae</taxon>
        <taxon>Pentapetalae</taxon>
        <taxon>rosids</taxon>
        <taxon>fabids</taxon>
        <taxon>Malpighiales</taxon>
        <taxon>Linaceae</taxon>
        <taxon>Linum</taxon>
    </lineage>
</organism>
<dbReference type="Gene3D" id="4.10.60.10">
    <property type="entry name" value="Zinc finger, CCHC-type"/>
    <property type="match status" value="1"/>
</dbReference>
<evidence type="ECO:0000313" key="7">
    <source>
        <dbReference type="Proteomes" id="UP001497516"/>
    </source>
</evidence>
<gene>
    <name evidence="6" type="ORF">LTRI10_LOCUS5599</name>
</gene>
<dbReference type="Pfam" id="PF22936">
    <property type="entry name" value="Pol_BBD"/>
    <property type="match status" value="1"/>
</dbReference>
<dbReference type="Pfam" id="PF00098">
    <property type="entry name" value="zf-CCHC"/>
    <property type="match status" value="1"/>
</dbReference>
<evidence type="ECO:0000313" key="6">
    <source>
        <dbReference type="EMBL" id="CAL1358011.1"/>
    </source>
</evidence>
<sequence>MEASKLDCVSVRFNGKNFALWELQFRLFVQGRRLSSILDGSKPEPDATASAQEREDWAVHNAQIMVWLLGSMDPSIALSLRGFSTAHAMWKHLSDIHSQVSSSRRFEIEIELARLHQGELDVRSYYQESVRLWTEHDLLTSSLLSSEASAEVLRERASSRFMQFFMKLRGEFEGIRSSLMHRNVTTLEDALGELVREETRLRSQAKLDLHQSEGSSAFAVSDSRTGQQASAADSSAFAVGEDRPKFHRTASGEIVCFFCKEPGHIQNRCPKRNVCNYCKASGHKIGDCPILAKRGRTRPSGSMTGGQPRGSGTGVPSGSAFATTVATPSSTATSGGSVNADLIRQLVQDAIKEALPAALGSVFTAGMPSRSSHSWHIDSAAFNHMTGSSSSFSSLCPTSPLMLQVADGTCLPAKGIGDIDHSRLSLKDTLYVPHLVPSLVSVGQLAEQGCKVVFDSRGCVVQDKNTGREIGRGTKVGRVFTLDSYYGSPAKGDGGASQRNPRGAGGDSVACDFDNFCYSVKLSNWDLWHRRLGHPHSARLLDMFKQNLLSGSSVCDSSDCVHCIQAKLSHQSFTASTTVYSDPFDLVHTDLWGPSPVTSRVGFRYFALFVDHATRFAWVYFLRHKSDLLKVAKEFLQMVKTQFGKMVKVIRSDPGGEFVSGPLQEVFKECGILPQQSCPGVSQQNGLVERKHRHVLELTRAILFQSSVPSTFWVEAIHTVVYLINRQLTPILDQRSPYEVLFGKRPAYKELRVFGCVCYVLLPSRERNKLTPKAVKCVFVGYSDKHKGYVCYDVSNRRIRISRDVAFLEHLSYYDHKDSVPRQDLDFLLALPSFPVEAAPAGPELDPPPSPPHDATSFQLELSSSSASGSSRQASSSSGDASSPVHSHNYTSPADSPSSSPDHHLEDVAEEPPLQLRRSDRPTRGKPPARMTDFVSFSTTHIPIPASYKQARGHPDWDAAMTTEVTALEANQTWEVVPRPLNVPVIGSKWVYNVKLNPDGSLERFKARVVAQGFRQNFGIDYEETFAPVAKMQTVRTLFAVAAMHGWCLKQLDVKNVFLHGDLKETIYMECPPGYLGGDKSKVCLLRRSLYGLKQAPRAWFEKFQDTILLAGFTQSNNDPSLFVRRTSRGITVLLIYVDDMLVSGDDLLGIQELTQVLHSAFKLKELGDVSYFLGLEVHRSPAGLLVSQQKYIVDLLETANMDECEPCATPMELNLKLRQSDGDLLPDGSSYRSLVGSLIYLTHTRPDISYAVQVVSQFMSAPHTTHMVAVCRILRYLRGTTDVGMFFPSSGDPVIEAYADADYAGCLDTRRSTSGWCVKLGHSFISWRCKKQERVSKSSTEAEYRSMSEVTSELVWLQRLVTELGLSCVLPMRLYADNTSAIRIALNPVLHDRTKHIEVHVHYIRQLVAEGVVALSYIASEDQTADLLTKAVATSRHWFLAYKLMLRKHHQIEGGC</sequence>
<dbReference type="SUPFAM" id="SSF57756">
    <property type="entry name" value="Retrovirus zinc finger-like domains"/>
    <property type="match status" value="1"/>
</dbReference>
<dbReference type="Pfam" id="PF13976">
    <property type="entry name" value="gag_pre-integrs"/>
    <property type="match status" value="1"/>
</dbReference>
<dbReference type="InterPro" id="IPR036397">
    <property type="entry name" value="RNaseH_sf"/>
</dbReference>
<dbReference type="Pfam" id="PF00665">
    <property type="entry name" value="rve"/>
    <property type="match status" value="1"/>
</dbReference>
<dbReference type="InterPro" id="IPR043502">
    <property type="entry name" value="DNA/RNA_pol_sf"/>
</dbReference>
<dbReference type="InterPro" id="IPR001584">
    <property type="entry name" value="Integrase_cat-core"/>
</dbReference>
<keyword evidence="2" id="KW-0862">Zinc</keyword>
<dbReference type="GO" id="GO:0015074">
    <property type="term" value="P:DNA integration"/>
    <property type="evidence" value="ECO:0007669"/>
    <property type="project" value="InterPro"/>
</dbReference>
<feature type="compositionally biased region" description="Low complexity" evidence="3">
    <location>
        <begin position="319"/>
        <end position="334"/>
    </location>
</feature>
<dbReference type="PANTHER" id="PTHR11439">
    <property type="entry name" value="GAG-POL-RELATED RETROTRANSPOSON"/>
    <property type="match status" value="1"/>
</dbReference>
<keyword evidence="1" id="KW-0645">Protease</keyword>
<dbReference type="InterPro" id="IPR012337">
    <property type="entry name" value="RNaseH-like_sf"/>
</dbReference>
<keyword evidence="1" id="KW-0378">Hydrolase</keyword>
<dbReference type="PROSITE" id="PS50158">
    <property type="entry name" value="ZF_CCHC"/>
    <property type="match status" value="1"/>
</dbReference>
<dbReference type="InterPro" id="IPR054722">
    <property type="entry name" value="PolX-like_BBD"/>
</dbReference>
<keyword evidence="2" id="KW-0863">Zinc-finger</keyword>
<dbReference type="InterPro" id="IPR013103">
    <property type="entry name" value="RVT_2"/>
</dbReference>
<dbReference type="SMART" id="SM00343">
    <property type="entry name" value="ZnF_C2HC"/>
    <property type="match status" value="2"/>
</dbReference>
<dbReference type="PROSITE" id="PS50994">
    <property type="entry name" value="INTEGRASE"/>
    <property type="match status" value="1"/>
</dbReference>
<evidence type="ECO:0000259" key="5">
    <source>
        <dbReference type="PROSITE" id="PS50994"/>
    </source>
</evidence>
<keyword evidence="7" id="KW-1185">Reference proteome</keyword>
<dbReference type="PANTHER" id="PTHR11439:SF497">
    <property type="entry name" value="CYSTEINE-RICH RLK (RECEPTOR-LIKE PROTEIN KINASE) 8"/>
    <property type="match status" value="1"/>
</dbReference>
<dbReference type="SUPFAM" id="SSF53098">
    <property type="entry name" value="Ribonuclease H-like"/>
    <property type="match status" value="1"/>
</dbReference>
<dbReference type="Pfam" id="PF07727">
    <property type="entry name" value="RVT_2"/>
    <property type="match status" value="1"/>
</dbReference>
<dbReference type="InterPro" id="IPR036875">
    <property type="entry name" value="Znf_CCHC_sf"/>
</dbReference>
<evidence type="ECO:0000256" key="3">
    <source>
        <dbReference type="SAM" id="MobiDB-lite"/>
    </source>
</evidence>
<protein>
    <recommendedName>
        <fullName evidence="8">Polyprotein</fullName>
    </recommendedName>
</protein>
<dbReference type="GO" id="GO:0008270">
    <property type="term" value="F:zinc ion binding"/>
    <property type="evidence" value="ECO:0007669"/>
    <property type="project" value="UniProtKB-KW"/>
</dbReference>
<dbReference type="CDD" id="cd09272">
    <property type="entry name" value="RNase_HI_RT_Ty1"/>
    <property type="match status" value="1"/>
</dbReference>